<dbReference type="Gene3D" id="3.50.50.60">
    <property type="entry name" value="FAD/NAD(P)-binding domain"/>
    <property type="match status" value="1"/>
</dbReference>
<dbReference type="GO" id="GO:0004497">
    <property type="term" value="F:monooxygenase activity"/>
    <property type="evidence" value="ECO:0007669"/>
    <property type="project" value="UniProtKB-KW"/>
</dbReference>
<dbReference type="Proteomes" id="UP001190700">
    <property type="component" value="Unassembled WGS sequence"/>
</dbReference>
<dbReference type="InterPro" id="IPR036188">
    <property type="entry name" value="FAD/NAD-bd_sf"/>
</dbReference>
<comment type="caution">
    <text evidence="5">The sequence shown here is derived from an EMBL/GenBank/DDBJ whole genome shotgun (WGS) entry which is preliminary data.</text>
</comment>
<dbReference type="PANTHER" id="PTHR46972">
    <property type="entry name" value="MONOOXYGENASE ASQM-RELATED"/>
    <property type="match status" value="1"/>
</dbReference>
<keyword evidence="4" id="KW-0503">Monooxygenase</keyword>
<dbReference type="EMBL" id="LGRX02029611">
    <property type="protein sequence ID" value="KAK3246640.1"/>
    <property type="molecule type" value="Genomic_DNA"/>
</dbReference>
<evidence type="ECO:0000256" key="2">
    <source>
        <dbReference type="ARBA" id="ARBA00022827"/>
    </source>
</evidence>
<evidence type="ECO:0000256" key="3">
    <source>
        <dbReference type="ARBA" id="ARBA00023002"/>
    </source>
</evidence>
<evidence type="ECO:0000256" key="4">
    <source>
        <dbReference type="ARBA" id="ARBA00023033"/>
    </source>
</evidence>
<dbReference type="AlphaFoldDB" id="A0AAE0F198"/>
<name>A0AAE0F198_9CHLO</name>
<evidence type="ECO:0000313" key="5">
    <source>
        <dbReference type="EMBL" id="KAK3246640.1"/>
    </source>
</evidence>
<dbReference type="SUPFAM" id="SSF51905">
    <property type="entry name" value="FAD/NAD(P)-binding domain"/>
    <property type="match status" value="1"/>
</dbReference>
<keyword evidence="1" id="KW-0285">Flavoprotein</keyword>
<keyword evidence="3" id="KW-0560">Oxidoreductase</keyword>
<gene>
    <name evidence="5" type="ORF">CYMTET_43827</name>
</gene>
<keyword evidence="6" id="KW-1185">Reference proteome</keyword>
<reference evidence="5 6" key="1">
    <citation type="journal article" date="2015" name="Genome Biol. Evol.">
        <title>Comparative Genomics of a Bacterivorous Green Alga Reveals Evolutionary Causalities and Consequences of Phago-Mixotrophic Mode of Nutrition.</title>
        <authorList>
            <person name="Burns J.A."/>
            <person name="Paasch A."/>
            <person name="Narechania A."/>
            <person name="Kim E."/>
        </authorList>
    </citation>
    <scope>NUCLEOTIDE SEQUENCE [LARGE SCALE GENOMIC DNA]</scope>
    <source>
        <strain evidence="5 6">PLY_AMNH</strain>
    </source>
</reference>
<evidence type="ECO:0000313" key="6">
    <source>
        <dbReference type="Proteomes" id="UP001190700"/>
    </source>
</evidence>
<dbReference type="PANTHER" id="PTHR46972:SF1">
    <property type="entry name" value="FAD DEPENDENT OXIDOREDUCTASE DOMAIN-CONTAINING PROTEIN"/>
    <property type="match status" value="1"/>
</dbReference>
<evidence type="ECO:0000256" key="1">
    <source>
        <dbReference type="ARBA" id="ARBA00022630"/>
    </source>
</evidence>
<organism evidence="5 6">
    <name type="scientific">Cymbomonas tetramitiformis</name>
    <dbReference type="NCBI Taxonomy" id="36881"/>
    <lineage>
        <taxon>Eukaryota</taxon>
        <taxon>Viridiplantae</taxon>
        <taxon>Chlorophyta</taxon>
        <taxon>Pyramimonadophyceae</taxon>
        <taxon>Pyramimonadales</taxon>
        <taxon>Pyramimonadaceae</taxon>
        <taxon>Cymbomonas</taxon>
    </lineage>
</organism>
<proteinExistence type="predicted"/>
<accession>A0AAE0F198</accession>
<evidence type="ECO:0008006" key="7">
    <source>
        <dbReference type="Google" id="ProtNLM"/>
    </source>
</evidence>
<sequence>MAAASAVPRIAIAGAGVSGLGLAGILSKTLGDRVRVEVFERGSRSRDQGYGLDLDEHGQEVLALAGVYHRYWDISYPRSDRFAAYGLRGSEPQLVAFRPRLLQRLWPQAFAARPETNRGGLREVLLEALATRSNNTVHYDCGAFGIRELLSDEGGSKAELTDESGAVLGEYDLVVDAMGLHSTLRTHRVEDQQGKHFSQQMMIHGAFDDPEASFPPHLKRLIGNYGTVAAYGRGHLLTLQRYGAGAEDRRMSLFYHTSEVAEEAHLFREMDLPQASSRGQGILRDADSKRKVLTWVKRDMGKEWDSQWHDVVDLLDRVTVRGIHTHGDTSLRDGVSLPLVCIGDALRNCGIGGGGNLAMMDAKELATVLAQPEAFGSSGQVNLGLLRSIEPAMLERKNDFNQKKEKNLRENPIFQRDTSKNTQLELSDFVTDWKYKLVAPVAVAAFKGWHAWDELFGGAGSTASSPTYPSVQKLL</sequence>
<protein>
    <recommendedName>
        <fullName evidence="7">FAD-binding domain-containing protein</fullName>
    </recommendedName>
</protein>
<keyword evidence="2" id="KW-0274">FAD</keyword>